<accession>A0AAE4FRH1</accession>
<organism evidence="1 2">
    <name type="scientific">Pseudocalidococcus azoricus BACA0444</name>
    <dbReference type="NCBI Taxonomy" id="2918990"/>
    <lineage>
        <taxon>Bacteria</taxon>
        <taxon>Bacillati</taxon>
        <taxon>Cyanobacteriota</taxon>
        <taxon>Cyanophyceae</taxon>
        <taxon>Acaryochloridales</taxon>
        <taxon>Thermosynechococcaceae</taxon>
        <taxon>Pseudocalidococcus</taxon>
        <taxon>Pseudocalidococcus azoricus</taxon>
    </lineage>
</organism>
<dbReference type="EMBL" id="JAVMIP010000006">
    <property type="protein sequence ID" value="MDS3860810.1"/>
    <property type="molecule type" value="Genomic_DNA"/>
</dbReference>
<protein>
    <submittedName>
        <fullName evidence="1">Uncharacterized protein</fullName>
    </submittedName>
</protein>
<dbReference type="Proteomes" id="UP001268256">
    <property type="component" value="Unassembled WGS sequence"/>
</dbReference>
<gene>
    <name evidence="1" type="ORF">RIF25_08285</name>
</gene>
<reference evidence="2" key="1">
    <citation type="submission" date="2023-07" db="EMBL/GenBank/DDBJ databases">
        <authorList>
            <person name="Luz R."/>
            <person name="Cordeiro R."/>
            <person name="Fonseca A."/>
            <person name="Goncalves V."/>
        </authorList>
    </citation>
    <scope>NUCLEOTIDE SEQUENCE [LARGE SCALE GENOMIC DNA]</scope>
    <source>
        <strain evidence="2">BACA0444</strain>
    </source>
</reference>
<name>A0AAE4FRH1_9CYAN</name>
<keyword evidence="2" id="KW-1185">Reference proteome</keyword>
<sequence>MTAAELATYMEATDKIAQPWLLAQLRLRKLQEQRSELSPEVYAQALADIHRDLMRLGEWWHEQEEDVF</sequence>
<evidence type="ECO:0000313" key="1">
    <source>
        <dbReference type="EMBL" id="MDS3860810.1"/>
    </source>
</evidence>
<dbReference type="RefSeq" id="WP_322878073.1">
    <property type="nucleotide sequence ID" value="NZ_JAVMIP010000006.1"/>
</dbReference>
<comment type="caution">
    <text evidence="1">The sequence shown here is derived from an EMBL/GenBank/DDBJ whole genome shotgun (WGS) entry which is preliminary data.</text>
</comment>
<dbReference type="AlphaFoldDB" id="A0AAE4FRH1"/>
<proteinExistence type="predicted"/>
<evidence type="ECO:0000313" key="2">
    <source>
        <dbReference type="Proteomes" id="UP001268256"/>
    </source>
</evidence>